<dbReference type="Proteomes" id="UP001500194">
    <property type="component" value="Unassembled WGS sequence"/>
</dbReference>
<dbReference type="AlphaFoldDB" id="A0AAV3SXX7"/>
<sequence length="104" mass="12140">MRWSVIESDAPFAVHAVDRVEHYMELMSVDEEDLGLILAPWLRQYDDISTGELLEEEDQVFEMHVHGRDVDALRDPDVDASYDFDAVIEFDYDDLDVEEFVDVE</sequence>
<dbReference type="EMBL" id="BAAADU010000002">
    <property type="protein sequence ID" value="GAA0646417.1"/>
    <property type="molecule type" value="Genomic_DNA"/>
</dbReference>
<comment type="caution">
    <text evidence="1">The sequence shown here is derived from an EMBL/GenBank/DDBJ whole genome shotgun (WGS) entry which is preliminary data.</text>
</comment>
<reference evidence="1 2" key="1">
    <citation type="journal article" date="2019" name="Int. J. Syst. Evol. Microbiol.">
        <title>The Global Catalogue of Microorganisms (GCM) 10K type strain sequencing project: providing services to taxonomists for standard genome sequencing and annotation.</title>
        <authorList>
            <consortium name="The Broad Institute Genomics Platform"/>
            <consortium name="The Broad Institute Genome Sequencing Center for Infectious Disease"/>
            <person name="Wu L."/>
            <person name="Ma J."/>
        </authorList>
    </citation>
    <scope>NUCLEOTIDE SEQUENCE [LARGE SCALE GENOMIC DNA]</scope>
    <source>
        <strain evidence="1 2">JCM 16327</strain>
    </source>
</reference>
<accession>A0AAV3SXX7</accession>
<name>A0AAV3SXX7_9EURY</name>
<evidence type="ECO:0000313" key="1">
    <source>
        <dbReference type="EMBL" id="GAA0646417.1"/>
    </source>
</evidence>
<keyword evidence="2" id="KW-1185">Reference proteome</keyword>
<evidence type="ECO:0000313" key="2">
    <source>
        <dbReference type="Proteomes" id="UP001500194"/>
    </source>
</evidence>
<organism evidence="1 2">
    <name type="scientific">Salarchaeum japonicum</name>
    <dbReference type="NCBI Taxonomy" id="555573"/>
    <lineage>
        <taxon>Archaea</taxon>
        <taxon>Methanobacteriati</taxon>
        <taxon>Methanobacteriota</taxon>
        <taxon>Stenosarchaea group</taxon>
        <taxon>Halobacteria</taxon>
        <taxon>Halobacteriales</taxon>
        <taxon>Halobacteriaceae</taxon>
    </lineage>
</organism>
<protein>
    <submittedName>
        <fullName evidence="1">Uncharacterized protein</fullName>
    </submittedName>
</protein>
<proteinExistence type="predicted"/>
<gene>
    <name evidence="1" type="ORF">GCM10009019_05940</name>
</gene>